<reference evidence="3 4" key="1">
    <citation type="submission" date="2024-06" db="EMBL/GenBank/DDBJ databases">
        <title>The Natural Products Discovery Center: Release of the First 8490 Sequenced Strains for Exploring Actinobacteria Biosynthetic Diversity.</title>
        <authorList>
            <person name="Kalkreuter E."/>
            <person name="Kautsar S.A."/>
            <person name="Yang D."/>
            <person name="Bader C.D."/>
            <person name="Teijaro C.N."/>
            <person name="Fluegel L."/>
            <person name="Davis C.M."/>
            <person name="Simpson J.R."/>
            <person name="Lauterbach L."/>
            <person name="Steele A.D."/>
            <person name="Gui C."/>
            <person name="Meng S."/>
            <person name="Li G."/>
            <person name="Viehrig K."/>
            <person name="Ye F."/>
            <person name="Su P."/>
            <person name="Kiefer A.F."/>
            <person name="Nichols A."/>
            <person name="Cepeda A.J."/>
            <person name="Yan W."/>
            <person name="Fan B."/>
            <person name="Jiang Y."/>
            <person name="Adhikari A."/>
            <person name="Zheng C.-J."/>
            <person name="Schuster L."/>
            <person name="Cowan T.M."/>
            <person name="Smanski M.J."/>
            <person name="Chevrette M.G."/>
            <person name="De Carvalho L.P.S."/>
            <person name="Shen B."/>
        </authorList>
    </citation>
    <scope>NUCLEOTIDE SEQUENCE [LARGE SCALE GENOMIC DNA]</scope>
    <source>
        <strain evidence="3 4">NPDC077434</strain>
    </source>
</reference>
<gene>
    <name evidence="3" type="ORF">AB0301_08825</name>
</gene>
<feature type="transmembrane region" description="Helical" evidence="2">
    <location>
        <begin position="1224"/>
        <end position="1244"/>
    </location>
</feature>
<evidence type="ECO:0000313" key="4">
    <source>
        <dbReference type="Proteomes" id="UP001553715"/>
    </source>
</evidence>
<evidence type="ECO:0008006" key="5">
    <source>
        <dbReference type="Google" id="ProtNLM"/>
    </source>
</evidence>
<feature type="transmembrane region" description="Helical" evidence="2">
    <location>
        <begin position="533"/>
        <end position="554"/>
    </location>
</feature>
<feature type="transmembrane region" description="Helical" evidence="2">
    <location>
        <begin position="919"/>
        <end position="939"/>
    </location>
</feature>
<feature type="transmembrane region" description="Helical" evidence="2">
    <location>
        <begin position="985"/>
        <end position="1003"/>
    </location>
</feature>
<feature type="transmembrane region" description="Helical" evidence="2">
    <location>
        <begin position="430"/>
        <end position="451"/>
    </location>
</feature>
<feature type="transmembrane region" description="Helical" evidence="2">
    <location>
        <begin position="867"/>
        <end position="886"/>
    </location>
</feature>
<dbReference type="InterPro" id="IPR058062">
    <property type="entry name" value="SCO7613_C"/>
</dbReference>
<feature type="transmembrane region" description="Helical" evidence="2">
    <location>
        <begin position="1133"/>
        <end position="1152"/>
    </location>
</feature>
<comment type="caution">
    <text evidence="3">The sequence shown here is derived from an EMBL/GenBank/DDBJ whole genome shotgun (WGS) entry which is preliminary data.</text>
</comment>
<accession>A0ABV3LH47</accession>
<feature type="transmembrane region" description="Helical" evidence="2">
    <location>
        <begin position="1081"/>
        <end position="1101"/>
    </location>
</feature>
<feature type="transmembrane region" description="Helical" evidence="2">
    <location>
        <begin position="560"/>
        <end position="582"/>
    </location>
</feature>
<feature type="transmembrane region" description="Helical" evidence="2">
    <location>
        <begin position="480"/>
        <end position="500"/>
    </location>
</feature>
<proteinExistence type="predicted"/>
<keyword evidence="2" id="KW-0472">Membrane</keyword>
<feature type="transmembrane region" description="Helical" evidence="2">
    <location>
        <begin position="149"/>
        <end position="171"/>
    </location>
</feature>
<feature type="transmembrane region" description="Helical" evidence="2">
    <location>
        <begin position="260"/>
        <end position="278"/>
    </location>
</feature>
<protein>
    <recommendedName>
        <fullName evidence="5">DUF2157 domain-containing protein</fullName>
    </recommendedName>
</protein>
<feature type="region of interest" description="Disordered" evidence="1">
    <location>
        <begin position="72"/>
        <end position="140"/>
    </location>
</feature>
<feature type="transmembrane region" description="Helical" evidence="2">
    <location>
        <begin position="814"/>
        <end position="836"/>
    </location>
</feature>
<feature type="transmembrane region" description="Helical" evidence="2">
    <location>
        <begin position="696"/>
        <end position="715"/>
    </location>
</feature>
<feature type="transmembrane region" description="Helical" evidence="2">
    <location>
        <begin position="233"/>
        <end position="253"/>
    </location>
</feature>
<feature type="transmembrane region" description="Helical" evidence="2">
    <location>
        <begin position="317"/>
        <end position="338"/>
    </location>
</feature>
<organism evidence="3 4">
    <name type="scientific">Microbacterium profundi</name>
    <dbReference type="NCBI Taxonomy" id="450380"/>
    <lineage>
        <taxon>Bacteria</taxon>
        <taxon>Bacillati</taxon>
        <taxon>Actinomycetota</taxon>
        <taxon>Actinomycetes</taxon>
        <taxon>Micrococcales</taxon>
        <taxon>Microbacteriaceae</taxon>
        <taxon>Microbacterium</taxon>
    </lineage>
</organism>
<feature type="transmembrane region" description="Helical" evidence="2">
    <location>
        <begin position="1015"/>
        <end position="1037"/>
    </location>
</feature>
<evidence type="ECO:0000256" key="1">
    <source>
        <dbReference type="SAM" id="MobiDB-lite"/>
    </source>
</evidence>
<feature type="transmembrane region" description="Helical" evidence="2">
    <location>
        <begin position="1250"/>
        <end position="1270"/>
    </location>
</feature>
<feature type="transmembrane region" description="Helical" evidence="2">
    <location>
        <begin position="892"/>
        <end position="912"/>
    </location>
</feature>
<feature type="transmembrane region" description="Helical" evidence="2">
    <location>
        <begin position="1199"/>
        <end position="1217"/>
    </location>
</feature>
<feature type="transmembrane region" description="Helical" evidence="2">
    <location>
        <begin position="779"/>
        <end position="802"/>
    </location>
</feature>
<feature type="transmembrane region" description="Helical" evidence="2">
    <location>
        <begin position="1173"/>
        <end position="1193"/>
    </location>
</feature>
<dbReference type="RefSeq" id="WP_366232853.1">
    <property type="nucleotide sequence ID" value="NZ_JBFBMH010000010.1"/>
</dbReference>
<evidence type="ECO:0000313" key="3">
    <source>
        <dbReference type="EMBL" id="MEW1975163.1"/>
    </source>
</evidence>
<feature type="transmembrane region" description="Helical" evidence="2">
    <location>
        <begin position="643"/>
        <end position="661"/>
    </location>
</feature>
<feature type="transmembrane region" description="Helical" evidence="2">
    <location>
        <begin position="667"/>
        <end position="689"/>
    </location>
</feature>
<keyword evidence="2" id="KW-1133">Transmembrane helix</keyword>
<feature type="transmembrane region" description="Helical" evidence="2">
    <location>
        <begin position="951"/>
        <end position="973"/>
    </location>
</feature>
<keyword evidence="4" id="KW-1185">Reference proteome</keyword>
<feature type="transmembrane region" description="Helical" evidence="2">
    <location>
        <begin position="1108"/>
        <end position="1127"/>
    </location>
</feature>
<feature type="transmembrane region" description="Helical" evidence="2">
    <location>
        <begin position="177"/>
        <end position="197"/>
    </location>
</feature>
<feature type="transmembrane region" description="Helical" evidence="2">
    <location>
        <begin position="751"/>
        <end position="773"/>
    </location>
</feature>
<evidence type="ECO:0000256" key="2">
    <source>
        <dbReference type="SAM" id="Phobius"/>
    </source>
</evidence>
<feature type="transmembrane region" description="Helical" evidence="2">
    <location>
        <begin position="344"/>
        <end position="365"/>
    </location>
</feature>
<keyword evidence="2" id="KW-0812">Transmembrane</keyword>
<feature type="transmembrane region" description="Helical" evidence="2">
    <location>
        <begin position="284"/>
        <end position="305"/>
    </location>
</feature>
<sequence length="1288" mass="131926">MDTTTKAISWGESVARHLLDATVCPVCGLDGLAAGCCIRCGTDLRGAYGAELWEASTSAAAALRAREAVLSRAPQSSATPDDTAAPASASPDAAASASASPDDTATPASASPDAAASALTTTPAPPSAPPGTRAFPQPRLPRSSATVQSVLAIAGAGLFAIAALIFTFLNPDLSDRGIRSVVVGLVTLVFLGGAYMLARRGLQFSAEAVGGLGLVFVSLDVYAFAQLGRGDAVTWLLAALATAVAGAVMLIAGRLSQVRVWQWAAMLAVATVPATLGYAASSSYVAALGHLGSAFLATALIAASARIAASSKLARRSLAVFQVIAVLSAVPLSVFGALSFGVTVVAMLGLSAVFALIALHAVLAARQLLGHWWSFVAGGSATSALVLATTSPVAHSAGQWLPAVLPTAAAFAFALVAVAPGMRTLVRPMLATGGIVVVGMLGVIPVLYAAATAIEALGAVVRGAVASGDGGAVLAEPSDWAPLLGMAGIAAGLALFGGLVRDRDTRHARRIHVSDDIRRPGGEREPHQSLRGFAAGTDVVAIGAAVLTVLTLACSDLLPLVARLVIVLGAAAITAVALSRTNGTVNHPLTPHRVVLLIGIHAAVAVGILISWIDPQTVPLAGIGAIAVLALASRTLPHGIRFLHVGAGFAYALVCLAQALAQTDLGSIAVLCLVTTAGLVGAIVVTFLPRVRARDWYAVLVVTSVPFAAGIVQVIFERSGWTALSTALMFALALSLVLTRRPGLNIVLRTLASGMLVPTVAVVVVCLGAQVLAVSASPVTLPVIAAIVALVLPSTTLIRDALRHNGLPADASAAARVAIEASALLTGAIATVLALAREAAGLGTTFLVLMILGVGAAASAVFTRRRYAWWVAGAAFTGALWCIWTMNGVDLLEAYLLPPALGAATIAAVLSARGIDVRGLYAAGLGLAVLPSLALLVLVEPDARTAVEVPWRAFALLAGGTVLLGIGTWCGRLGRRYRTARMRRLVPATFAAAGVAAIAGPVQGIRMGLGADLGALHGVTLFAACFAVAAVAAVILVCAGRGIRASARPDSPLRTSRWVFAPAVLSLAAGTWCAIERDWGSIWSMWALMIGLLALMFAAAVRAERTALPPVWFLFAIAFVTAVVAWSPRDLRVEWFSLPLGAFLLLAGIHALRRGRDSTRGGLNAWPAGRSGSWSLLAPGIITMMSASIVATFTDPLTWRAILVMVLALAAIMVGAGRRLAAPFILGMIVLPIENVFVFSVQIGRGIESMPWWITLAVIGSVLLIIAVTYERRGGDADTVVARIRDLR</sequence>
<feature type="transmembrane region" description="Helical" evidence="2">
    <location>
        <begin position="400"/>
        <end position="418"/>
    </location>
</feature>
<name>A0ABV3LH47_9MICO</name>
<feature type="transmembrane region" description="Helical" evidence="2">
    <location>
        <begin position="721"/>
        <end position="739"/>
    </location>
</feature>
<feature type="transmembrane region" description="Helical" evidence="2">
    <location>
        <begin position="372"/>
        <end position="394"/>
    </location>
</feature>
<feature type="transmembrane region" description="Helical" evidence="2">
    <location>
        <begin position="1058"/>
        <end position="1075"/>
    </location>
</feature>
<feature type="compositionally biased region" description="Low complexity" evidence="1">
    <location>
        <begin position="72"/>
        <end position="122"/>
    </location>
</feature>
<feature type="transmembrane region" description="Helical" evidence="2">
    <location>
        <begin position="842"/>
        <end position="862"/>
    </location>
</feature>
<dbReference type="EMBL" id="JBFBMH010000010">
    <property type="protein sequence ID" value="MEW1975163.1"/>
    <property type="molecule type" value="Genomic_DNA"/>
</dbReference>
<feature type="transmembrane region" description="Helical" evidence="2">
    <location>
        <begin position="619"/>
        <end position="636"/>
    </location>
</feature>
<feature type="transmembrane region" description="Helical" evidence="2">
    <location>
        <begin position="209"/>
        <end position="227"/>
    </location>
</feature>
<dbReference type="NCBIfam" id="NF047321">
    <property type="entry name" value="SCO7613_CTERM"/>
    <property type="match status" value="1"/>
</dbReference>
<feature type="transmembrane region" description="Helical" evidence="2">
    <location>
        <begin position="594"/>
        <end position="613"/>
    </location>
</feature>
<dbReference type="Proteomes" id="UP001553715">
    <property type="component" value="Unassembled WGS sequence"/>
</dbReference>